<dbReference type="PANTHER" id="PTHR43948">
    <property type="entry name" value="DNAJ HOMOLOG SUBFAMILY B"/>
    <property type="match status" value="1"/>
</dbReference>
<evidence type="ECO:0000259" key="1">
    <source>
        <dbReference type="PROSITE" id="PS50076"/>
    </source>
</evidence>
<dbReference type="GO" id="GO:0044183">
    <property type="term" value="F:protein folding chaperone"/>
    <property type="evidence" value="ECO:0007669"/>
    <property type="project" value="TreeGrafter"/>
</dbReference>
<feature type="domain" description="J" evidence="1">
    <location>
        <begin position="3"/>
        <end position="69"/>
    </location>
</feature>
<dbReference type="CDD" id="cd06257">
    <property type="entry name" value="DnaJ"/>
    <property type="match status" value="1"/>
</dbReference>
<dbReference type="GO" id="GO:0051082">
    <property type="term" value="F:unfolded protein binding"/>
    <property type="evidence" value="ECO:0007669"/>
    <property type="project" value="TreeGrafter"/>
</dbReference>
<evidence type="ECO:0000313" key="2">
    <source>
        <dbReference type="EMBL" id="CAD8086994.1"/>
    </source>
</evidence>
<dbReference type="Proteomes" id="UP000688137">
    <property type="component" value="Unassembled WGS sequence"/>
</dbReference>
<gene>
    <name evidence="2" type="ORF">PPRIM_AZ9-3.1.T0770201</name>
</gene>
<evidence type="ECO:0000313" key="3">
    <source>
        <dbReference type="Proteomes" id="UP000688137"/>
    </source>
</evidence>
<dbReference type="GO" id="GO:0051087">
    <property type="term" value="F:protein-folding chaperone binding"/>
    <property type="evidence" value="ECO:0007669"/>
    <property type="project" value="TreeGrafter"/>
</dbReference>
<dbReference type="GO" id="GO:0005634">
    <property type="term" value="C:nucleus"/>
    <property type="evidence" value="ECO:0007669"/>
    <property type="project" value="TreeGrafter"/>
</dbReference>
<keyword evidence="3" id="KW-1185">Reference proteome</keyword>
<accession>A0A8S1NK22</accession>
<dbReference type="PROSITE" id="PS50076">
    <property type="entry name" value="DNAJ_2"/>
    <property type="match status" value="1"/>
</dbReference>
<proteinExistence type="predicted"/>
<dbReference type="GO" id="GO:0005737">
    <property type="term" value="C:cytoplasm"/>
    <property type="evidence" value="ECO:0007669"/>
    <property type="project" value="TreeGrafter"/>
</dbReference>
<protein>
    <recommendedName>
        <fullName evidence="1">J domain-containing protein</fullName>
    </recommendedName>
</protein>
<comment type="caution">
    <text evidence="2">The sequence shown here is derived from an EMBL/GenBank/DDBJ whole genome shotgun (WGS) entry which is preliminary data.</text>
</comment>
<dbReference type="PANTHER" id="PTHR43948:SF10">
    <property type="entry name" value="MRJ, ISOFORM E"/>
    <property type="match status" value="1"/>
</dbReference>
<dbReference type="Pfam" id="PF00226">
    <property type="entry name" value="DnaJ"/>
    <property type="match status" value="1"/>
</dbReference>
<dbReference type="SMART" id="SM00271">
    <property type="entry name" value="DnaJ"/>
    <property type="match status" value="1"/>
</dbReference>
<dbReference type="AlphaFoldDB" id="A0A8S1NK22"/>
<organism evidence="2 3">
    <name type="scientific">Paramecium primaurelia</name>
    <dbReference type="NCBI Taxonomy" id="5886"/>
    <lineage>
        <taxon>Eukaryota</taxon>
        <taxon>Sar</taxon>
        <taxon>Alveolata</taxon>
        <taxon>Ciliophora</taxon>
        <taxon>Intramacronucleata</taxon>
        <taxon>Oligohymenophorea</taxon>
        <taxon>Peniculida</taxon>
        <taxon>Parameciidae</taxon>
        <taxon>Paramecium</taxon>
    </lineage>
</organism>
<reference evidence="2" key="1">
    <citation type="submission" date="2021-01" db="EMBL/GenBank/DDBJ databases">
        <authorList>
            <consortium name="Genoscope - CEA"/>
            <person name="William W."/>
        </authorList>
    </citation>
    <scope>NUCLEOTIDE SEQUENCE</scope>
</reference>
<name>A0A8S1NK22_PARPR</name>
<dbReference type="InterPro" id="IPR001623">
    <property type="entry name" value="DnaJ_domain"/>
</dbReference>
<sequence length="137" mass="16737">MKNHYNTLGLQRDAEQQQIKEAYHKLALEWHPDKNINNRTQAIIQFQEISEAYNTLSKQESKKIYDYNLDQKKIIRSFNKRQQVQEKEQLNQLTKEFNLSDNYFQNNYTYLTKDEQDTINKFINRMDKQSKRIKKKQ</sequence>
<dbReference type="EMBL" id="CAJJDM010000080">
    <property type="protein sequence ID" value="CAD8086994.1"/>
    <property type="molecule type" value="Genomic_DNA"/>
</dbReference>